<gene>
    <name evidence="2" type="ORF">AVDCRST_MAG79-577</name>
</gene>
<evidence type="ECO:0000256" key="1">
    <source>
        <dbReference type="SAM" id="MobiDB-lite"/>
    </source>
</evidence>
<keyword evidence="2" id="KW-0830">Ubiquinone</keyword>
<organism evidence="2">
    <name type="scientific">uncultured Thermoleophilia bacterium</name>
    <dbReference type="NCBI Taxonomy" id="1497501"/>
    <lineage>
        <taxon>Bacteria</taxon>
        <taxon>Bacillati</taxon>
        <taxon>Actinomycetota</taxon>
        <taxon>Thermoleophilia</taxon>
        <taxon>environmental samples</taxon>
    </lineage>
</organism>
<feature type="compositionally biased region" description="Basic residues" evidence="1">
    <location>
        <begin position="152"/>
        <end position="171"/>
    </location>
</feature>
<keyword evidence="2" id="KW-0503">Monooxygenase</keyword>
<feature type="compositionally biased region" description="Basic residues" evidence="1">
    <location>
        <begin position="331"/>
        <end position="350"/>
    </location>
</feature>
<dbReference type="EMBL" id="CADCWC010000110">
    <property type="protein sequence ID" value="CAA9526796.1"/>
    <property type="molecule type" value="Genomic_DNA"/>
</dbReference>
<feature type="compositionally biased region" description="Basic and acidic residues" evidence="1">
    <location>
        <begin position="386"/>
        <end position="405"/>
    </location>
</feature>
<proteinExistence type="predicted"/>
<feature type="compositionally biased region" description="Basic and acidic residues" evidence="1">
    <location>
        <begin position="172"/>
        <end position="185"/>
    </location>
</feature>
<name>A0A6J4TL77_9ACTN</name>
<feature type="region of interest" description="Disordered" evidence="1">
    <location>
        <begin position="1"/>
        <end position="246"/>
    </location>
</feature>
<dbReference type="AlphaFoldDB" id="A0A6J4TL77"/>
<accession>A0A6J4TL77</accession>
<protein>
    <submittedName>
        <fullName evidence="2">Ubiquinone biosynthesis monooxygenase UbiB</fullName>
    </submittedName>
</protein>
<feature type="non-terminal residue" evidence="2">
    <location>
        <position position="1"/>
    </location>
</feature>
<feature type="compositionally biased region" description="Basic residues" evidence="1">
    <location>
        <begin position="114"/>
        <end position="132"/>
    </location>
</feature>
<feature type="compositionally biased region" description="Basic residues" evidence="1">
    <location>
        <begin position="226"/>
        <end position="237"/>
    </location>
</feature>
<feature type="compositionally biased region" description="Basic and acidic residues" evidence="1">
    <location>
        <begin position="133"/>
        <end position="142"/>
    </location>
</feature>
<sequence>GPRRRPHPDLAPAAHRQARRPGGRAGRARDGHPGGQRRARRRGRRGGAVAPPARGGRADRRRARDDEGRGDEDRPGHVLPGPGPRAARAPRGLPAQARRPARRGAEGVLQGHAPGHRGRVRREARRRLRHLRPGADRGRVDRPGLQGAPARRPGRRRQGPVPRRGGRRPRRHAEPRPDPADHEAGRPGARPGGDRGGDPLAHPRGARLRARGGQPARAGADLPRPPVHRRARGGHRPLAREGRRLRVRLGARVRRAQAAAPGRARPPGGDRLPLLLRVHVPRAPVLGRPASRQLAAPRRRAHGLPGLRPLQADLARGLRVRAPDAAPGLRGARRRPHLPPARGRPHRPSRVLRPGRDPAPVRRPVVVVHPRPGHGAHAGGGHPRRHPDERPAVAVVREDAPRDAPARPPLRPAAGDADPGRDEPAARPRQ</sequence>
<evidence type="ECO:0000313" key="2">
    <source>
        <dbReference type="EMBL" id="CAA9526796.1"/>
    </source>
</evidence>
<feature type="compositionally biased region" description="Basic and acidic residues" evidence="1">
    <location>
        <begin position="56"/>
        <end position="76"/>
    </location>
</feature>
<feature type="compositionally biased region" description="Basic residues" evidence="1">
    <location>
        <begin position="35"/>
        <end position="45"/>
    </location>
</feature>
<feature type="compositionally biased region" description="Low complexity" evidence="1">
    <location>
        <begin position="84"/>
        <end position="98"/>
    </location>
</feature>
<feature type="compositionally biased region" description="Basic and acidic residues" evidence="1">
    <location>
        <begin position="418"/>
        <end position="430"/>
    </location>
</feature>
<feature type="compositionally biased region" description="Low complexity" evidence="1">
    <location>
        <begin position="362"/>
        <end position="375"/>
    </location>
</feature>
<reference evidence="2" key="1">
    <citation type="submission" date="2020-02" db="EMBL/GenBank/DDBJ databases">
        <authorList>
            <person name="Meier V. D."/>
        </authorList>
    </citation>
    <scope>NUCLEOTIDE SEQUENCE</scope>
    <source>
        <strain evidence="2">AVDCRST_MAG79</strain>
    </source>
</reference>
<feature type="region of interest" description="Disordered" evidence="1">
    <location>
        <begin position="318"/>
        <end position="430"/>
    </location>
</feature>
<feature type="region of interest" description="Disordered" evidence="1">
    <location>
        <begin position="289"/>
        <end position="308"/>
    </location>
</feature>
<keyword evidence="2" id="KW-0560">Oxidoreductase</keyword>
<dbReference type="GO" id="GO:0004497">
    <property type="term" value="F:monooxygenase activity"/>
    <property type="evidence" value="ECO:0007669"/>
    <property type="project" value="UniProtKB-KW"/>
</dbReference>
<feature type="compositionally biased region" description="Low complexity" evidence="1">
    <location>
        <begin position="211"/>
        <end position="220"/>
    </location>
</feature>
<feature type="non-terminal residue" evidence="2">
    <location>
        <position position="430"/>
    </location>
</feature>